<sequence>MPDSGAVYQPTTVGYTYDSGGDGSGGGGGSSGTAGLRHGFWRVVARHKLSSRKWLEWTLLSAALCFFVAGFTTMLVSLVSADGDSSRPSDNAVSEVKLEVNLTMAPGVQQHIENTGRGSIALGAGIMLVGILLGFVWAWLTFFHHSKSPRNGMTSNSGQMLGGLNPSTDLLVGSTSQYGPVLTEVPSQLKIKQASAHDMPAIPLSDQEEEMHTLMQDSASPPSVSVGSNTIANQIPG</sequence>
<evidence type="ECO:0000313" key="3">
    <source>
        <dbReference type="EMBL" id="EFZ09780.1"/>
    </source>
</evidence>
<protein>
    <submittedName>
        <fullName evidence="3">Uncharacterized protein</fullName>
    </submittedName>
</protein>
<dbReference type="KEGG" id="soc:105205039"/>
<dbReference type="OMA" id="WAWLRFF"/>
<dbReference type="AlphaFoldDB" id="E9JBM3"/>
<evidence type="ECO:0000256" key="1">
    <source>
        <dbReference type="SAM" id="MobiDB-lite"/>
    </source>
</evidence>
<keyword evidence="2" id="KW-1133">Transmembrane helix</keyword>
<keyword evidence="2" id="KW-0472">Membrane</keyword>
<proteinExistence type="predicted"/>
<reference evidence="3" key="1">
    <citation type="journal article" date="2011" name="Proc. Natl. Acad. Sci. U.S.A.">
        <title>The genome of the fire ant Solenopsis invicta.</title>
        <authorList>
            <person name="Wurm Y."/>
            <person name="Wang J."/>
            <person name="Riba-Grognuz O."/>
            <person name="Corona M."/>
            <person name="Nygaard S."/>
            <person name="Hunt B.G."/>
            <person name="Ingram K.K."/>
            <person name="Falquet L."/>
            <person name="Nipitwattanaphon M."/>
            <person name="Gotzek D."/>
            <person name="Dijkstra M.B."/>
            <person name="Oettler J."/>
            <person name="Comtesse F."/>
            <person name="Shih C.J."/>
            <person name="Wu W.J."/>
            <person name="Yang C.C."/>
            <person name="Thomas J."/>
            <person name="Beaudoing E."/>
            <person name="Pradervand S."/>
            <person name="Flegel V."/>
            <person name="Cook E.D."/>
            <person name="Fabbretti R."/>
            <person name="Stockinger H."/>
            <person name="Long L."/>
            <person name="Farmerie W.G."/>
            <person name="Oakey J."/>
            <person name="Boomsma J.J."/>
            <person name="Pamilo P."/>
            <person name="Yi S.V."/>
            <person name="Heinze J."/>
            <person name="Goodisman M.A."/>
            <person name="Farinelli L."/>
            <person name="Harshman K."/>
            <person name="Hulo N."/>
            <person name="Cerutti L."/>
            <person name="Xenarios I."/>
            <person name="Shoemaker D."/>
            <person name="Keller L."/>
        </authorList>
    </citation>
    <scope>NUCLEOTIDE SEQUENCE [LARGE SCALE GENOMIC DNA]</scope>
</reference>
<dbReference type="OrthoDB" id="7665462at2759"/>
<feature type="compositionally biased region" description="Polar residues" evidence="1">
    <location>
        <begin position="215"/>
        <end position="237"/>
    </location>
</feature>
<feature type="non-terminal residue" evidence="3">
    <location>
        <position position="237"/>
    </location>
</feature>
<keyword evidence="2" id="KW-0812">Transmembrane</keyword>
<dbReference type="EMBL" id="GL771268">
    <property type="protein sequence ID" value="EFZ09780.1"/>
    <property type="molecule type" value="Genomic_DNA"/>
</dbReference>
<organism>
    <name type="scientific">Solenopsis invicta</name>
    <name type="common">Red imported fire ant</name>
    <name type="synonym">Solenopsis wagneri</name>
    <dbReference type="NCBI Taxonomy" id="13686"/>
    <lineage>
        <taxon>Eukaryota</taxon>
        <taxon>Metazoa</taxon>
        <taxon>Ecdysozoa</taxon>
        <taxon>Arthropoda</taxon>
        <taxon>Hexapoda</taxon>
        <taxon>Insecta</taxon>
        <taxon>Pterygota</taxon>
        <taxon>Neoptera</taxon>
        <taxon>Endopterygota</taxon>
        <taxon>Hymenoptera</taxon>
        <taxon>Apocrita</taxon>
        <taxon>Aculeata</taxon>
        <taxon>Formicoidea</taxon>
        <taxon>Formicidae</taxon>
        <taxon>Myrmicinae</taxon>
        <taxon>Solenopsis</taxon>
    </lineage>
</organism>
<accession>E9JBM3</accession>
<evidence type="ECO:0000256" key="2">
    <source>
        <dbReference type="SAM" id="Phobius"/>
    </source>
</evidence>
<name>E9JBM3_SOLIN</name>
<dbReference type="HOGENOM" id="CLU_1230818_0_0_1"/>
<feature type="transmembrane region" description="Helical" evidence="2">
    <location>
        <begin position="120"/>
        <end position="143"/>
    </location>
</feature>
<gene>
    <name evidence="3" type="ORF">SINV_00769</name>
</gene>
<feature type="region of interest" description="Disordered" evidence="1">
    <location>
        <begin position="209"/>
        <end position="237"/>
    </location>
</feature>
<feature type="transmembrane region" description="Helical" evidence="2">
    <location>
        <begin position="57"/>
        <end position="79"/>
    </location>
</feature>